<accession>A0A833YJW6</accession>
<gene>
    <name evidence="2" type="ORF">HJG60_009162</name>
</gene>
<protein>
    <submittedName>
        <fullName evidence="2">Uncharacterized protein</fullName>
    </submittedName>
</protein>
<name>A0A833YJW6_9CHIR</name>
<organism evidence="2 3">
    <name type="scientific">Phyllostomus discolor</name>
    <name type="common">pale spear-nosed bat</name>
    <dbReference type="NCBI Taxonomy" id="89673"/>
    <lineage>
        <taxon>Eukaryota</taxon>
        <taxon>Metazoa</taxon>
        <taxon>Chordata</taxon>
        <taxon>Craniata</taxon>
        <taxon>Vertebrata</taxon>
        <taxon>Euteleostomi</taxon>
        <taxon>Mammalia</taxon>
        <taxon>Eutheria</taxon>
        <taxon>Laurasiatheria</taxon>
        <taxon>Chiroptera</taxon>
        <taxon>Yangochiroptera</taxon>
        <taxon>Phyllostomidae</taxon>
        <taxon>Phyllostominae</taxon>
        <taxon>Phyllostomus</taxon>
    </lineage>
</organism>
<reference evidence="2 3" key="1">
    <citation type="journal article" date="2020" name="Nature">
        <title>Six reference-quality genomes reveal evolution of bat adaptations.</title>
        <authorList>
            <person name="Jebb D."/>
            <person name="Huang Z."/>
            <person name="Pippel M."/>
            <person name="Hughes G.M."/>
            <person name="Lavrichenko K."/>
            <person name="Devanna P."/>
            <person name="Winkler S."/>
            <person name="Jermiin L.S."/>
            <person name="Skirmuntt E.C."/>
            <person name="Katzourakis A."/>
            <person name="Burkitt-Gray L."/>
            <person name="Ray D.A."/>
            <person name="Sullivan K.A.M."/>
            <person name="Roscito J.G."/>
            <person name="Kirilenko B.M."/>
            <person name="Davalos L.M."/>
            <person name="Corthals A.P."/>
            <person name="Power M.L."/>
            <person name="Jones G."/>
            <person name="Ransome R.D."/>
            <person name="Dechmann D.K.N."/>
            <person name="Locatelli A.G."/>
            <person name="Puechmaille S.J."/>
            <person name="Fedrigo O."/>
            <person name="Jarvis E.D."/>
            <person name="Hiller M."/>
            <person name="Vernes S.C."/>
            <person name="Myers E.W."/>
            <person name="Teeling E.C."/>
        </authorList>
    </citation>
    <scope>NUCLEOTIDE SEQUENCE [LARGE SCALE GENOMIC DNA]</scope>
    <source>
        <strain evidence="2">Bat1K_MPI-CBG_1</strain>
    </source>
</reference>
<dbReference type="EMBL" id="JABVXQ010000014">
    <property type="protein sequence ID" value="KAF6078312.1"/>
    <property type="molecule type" value="Genomic_DNA"/>
</dbReference>
<feature type="region of interest" description="Disordered" evidence="1">
    <location>
        <begin position="1"/>
        <end position="65"/>
    </location>
</feature>
<proteinExistence type="predicted"/>
<evidence type="ECO:0000313" key="3">
    <source>
        <dbReference type="Proteomes" id="UP000664940"/>
    </source>
</evidence>
<evidence type="ECO:0000313" key="2">
    <source>
        <dbReference type="EMBL" id="KAF6078312.1"/>
    </source>
</evidence>
<comment type="caution">
    <text evidence="2">The sequence shown here is derived from an EMBL/GenBank/DDBJ whole genome shotgun (WGS) entry which is preliminary data.</text>
</comment>
<sequence length="157" mass="17277">MAGQRGPRKGGPRACVQESDTVQGKRGGQGAHAGQSDRARQEASHCSQDGEESPRSRNDQPPSMTPFGLCLHPLCRLPLSPHDQLLFIRPLKPPKQPEQPFLRALGLLLLHRWERAICPSRLHRATRRPCLQFFPAPFQSAGSNSVPGNFPTTSTSE</sequence>
<evidence type="ECO:0000256" key="1">
    <source>
        <dbReference type="SAM" id="MobiDB-lite"/>
    </source>
</evidence>
<dbReference type="Proteomes" id="UP000664940">
    <property type="component" value="Unassembled WGS sequence"/>
</dbReference>
<dbReference type="AlphaFoldDB" id="A0A833YJW6"/>
<feature type="compositionally biased region" description="Basic residues" evidence="1">
    <location>
        <begin position="1"/>
        <end position="11"/>
    </location>
</feature>